<comment type="caution">
    <text evidence="8">The sequence shown here is derived from an EMBL/GenBank/DDBJ whole genome shotgun (WGS) entry which is preliminary data.</text>
</comment>
<dbReference type="GO" id="GO:0005789">
    <property type="term" value="C:endoplasmic reticulum membrane"/>
    <property type="evidence" value="ECO:0007669"/>
    <property type="project" value="TreeGrafter"/>
</dbReference>
<feature type="transmembrane region" description="Helical" evidence="7">
    <location>
        <begin position="104"/>
        <end position="123"/>
    </location>
</feature>
<evidence type="ECO:0000256" key="3">
    <source>
        <dbReference type="ARBA" id="ARBA00022692"/>
    </source>
</evidence>
<sequence>MLLLHSISFLVGLLAIAFVTLCLGKSLFHSQPVAYSIWRRSSKKILKRLSVLVNNSFRSVITPRPIISHLSALALVLPRAATVEISLCSVIIFLHLAFYLSDGLPLSLTLLGVISHFVYLSNFSRAWPSISLTSLSFISSCCMVIIDHFAWFFYFADRVSHHHHRPSPQSWFSSNRNHLPDQLTFIDITTFFALCVWMVPFFLFLSLSASDNVLPNCIDLSSSQPVVSAHPAALSSKDAQDLMYDACDPHPPGSIQLAAPRPPSMLKGMIQNCMKTVPRVSTNSGGRTSSRPNEGLLGSPNPLHSCPPSPAFNNSPHSPVVLLGTSPPGSPASAIARRVSPCRSANTTSPRRAFSNHYSDHLAFAPPNILSPSRFASSSGTFPLTSSLSSNHTDDRRFSPKLPFDHILPSISPTPHSFH</sequence>
<evidence type="ECO:0000256" key="1">
    <source>
        <dbReference type="ARBA" id="ARBA00004141"/>
    </source>
</evidence>
<dbReference type="STRING" id="27349.A0A0L6VRY0"/>
<keyword evidence="3 7" id="KW-0812">Transmembrane</keyword>
<feature type="region of interest" description="Disordered" evidence="6">
    <location>
        <begin position="325"/>
        <end position="351"/>
    </location>
</feature>
<dbReference type="GO" id="GO:0006888">
    <property type="term" value="P:endoplasmic reticulum to Golgi vesicle-mediated transport"/>
    <property type="evidence" value="ECO:0007669"/>
    <property type="project" value="InterPro"/>
</dbReference>
<evidence type="ECO:0000256" key="6">
    <source>
        <dbReference type="SAM" id="MobiDB-lite"/>
    </source>
</evidence>
<keyword evidence="4 7" id="KW-1133">Transmembrane helix</keyword>
<dbReference type="PANTHER" id="PTHR13144">
    <property type="entry name" value="TEX261 PROTEIN"/>
    <property type="match status" value="1"/>
</dbReference>
<dbReference type="PANTHER" id="PTHR13144:SF0">
    <property type="entry name" value="PROTEIN TEX261"/>
    <property type="match status" value="1"/>
</dbReference>
<evidence type="ECO:0000256" key="5">
    <source>
        <dbReference type="ARBA" id="ARBA00023136"/>
    </source>
</evidence>
<feature type="transmembrane region" description="Helical" evidence="7">
    <location>
        <begin position="135"/>
        <end position="156"/>
    </location>
</feature>
<proteinExistence type="inferred from homology"/>
<organism evidence="8 9">
    <name type="scientific">Puccinia sorghi</name>
    <dbReference type="NCBI Taxonomy" id="27349"/>
    <lineage>
        <taxon>Eukaryota</taxon>
        <taxon>Fungi</taxon>
        <taxon>Dikarya</taxon>
        <taxon>Basidiomycota</taxon>
        <taxon>Pucciniomycotina</taxon>
        <taxon>Pucciniomycetes</taxon>
        <taxon>Pucciniales</taxon>
        <taxon>Pucciniaceae</taxon>
        <taxon>Puccinia</taxon>
    </lineage>
</organism>
<dbReference type="GO" id="GO:0030134">
    <property type="term" value="C:COPII-coated ER to Golgi transport vesicle"/>
    <property type="evidence" value="ECO:0007669"/>
    <property type="project" value="TreeGrafter"/>
</dbReference>
<keyword evidence="5 7" id="KW-0472">Membrane</keyword>
<reference evidence="8 9" key="1">
    <citation type="submission" date="2015-08" db="EMBL/GenBank/DDBJ databases">
        <title>Next Generation Sequencing and Analysis of the Genome of Puccinia sorghi L Schw, the Causal Agent of Maize Common Rust.</title>
        <authorList>
            <person name="Rochi L."/>
            <person name="Burguener G."/>
            <person name="Darino M."/>
            <person name="Turjanski A."/>
            <person name="Kreff E."/>
            <person name="Dieguez M.J."/>
            <person name="Sacco F."/>
        </authorList>
    </citation>
    <scope>NUCLEOTIDE SEQUENCE [LARGE SCALE GENOMIC DNA]</scope>
    <source>
        <strain evidence="8 9">RO10H11247</strain>
    </source>
</reference>
<feature type="compositionally biased region" description="Polar residues" evidence="6">
    <location>
        <begin position="279"/>
        <end position="292"/>
    </location>
</feature>
<feature type="transmembrane region" description="Helical" evidence="7">
    <location>
        <begin position="6"/>
        <end position="28"/>
    </location>
</feature>
<evidence type="ECO:0000313" key="8">
    <source>
        <dbReference type="EMBL" id="KNZ63449.1"/>
    </source>
</evidence>
<comment type="subcellular location">
    <subcellularLocation>
        <location evidence="1">Membrane</location>
        <topology evidence="1">Multi-pass membrane protein</topology>
    </subcellularLocation>
</comment>
<protein>
    <submittedName>
        <fullName evidence="8">Uncharacterized protein</fullName>
    </submittedName>
</protein>
<comment type="similarity">
    <text evidence="2">Belongs to the SVP26 family.</text>
</comment>
<dbReference type="InterPro" id="IPR007277">
    <property type="entry name" value="Svp26/Tex261"/>
</dbReference>
<dbReference type="GO" id="GO:0097020">
    <property type="term" value="F:COPII receptor activity"/>
    <property type="evidence" value="ECO:0007669"/>
    <property type="project" value="InterPro"/>
</dbReference>
<feature type="region of interest" description="Disordered" evidence="6">
    <location>
        <begin position="278"/>
        <end position="312"/>
    </location>
</feature>
<keyword evidence="9" id="KW-1185">Reference proteome</keyword>
<evidence type="ECO:0000256" key="4">
    <source>
        <dbReference type="ARBA" id="ARBA00022989"/>
    </source>
</evidence>
<evidence type="ECO:0000256" key="2">
    <source>
        <dbReference type="ARBA" id="ARBA00008096"/>
    </source>
</evidence>
<gene>
    <name evidence="8" type="ORF">VP01_1141g2</name>
</gene>
<dbReference type="OrthoDB" id="28257at2759"/>
<dbReference type="Proteomes" id="UP000037035">
    <property type="component" value="Unassembled WGS sequence"/>
</dbReference>
<dbReference type="Pfam" id="PF04148">
    <property type="entry name" value="Erv26"/>
    <property type="match status" value="1"/>
</dbReference>
<dbReference type="AlphaFoldDB" id="A0A0L6VRY0"/>
<dbReference type="EMBL" id="LAVV01001577">
    <property type="protein sequence ID" value="KNZ63449.1"/>
    <property type="molecule type" value="Genomic_DNA"/>
</dbReference>
<feature type="transmembrane region" description="Helical" evidence="7">
    <location>
        <begin position="183"/>
        <end position="205"/>
    </location>
</feature>
<dbReference type="VEuPathDB" id="FungiDB:VP01_1141g2"/>
<evidence type="ECO:0000313" key="9">
    <source>
        <dbReference type="Proteomes" id="UP000037035"/>
    </source>
</evidence>
<name>A0A0L6VRY0_9BASI</name>
<evidence type="ECO:0000256" key="7">
    <source>
        <dbReference type="SAM" id="Phobius"/>
    </source>
</evidence>
<accession>A0A0L6VRY0</accession>
<dbReference type="GO" id="GO:0000139">
    <property type="term" value="C:Golgi membrane"/>
    <property type="evidence" value="ECO:0007669"/>
    <property type="project" value="TreeGrafter"/>
</dbReference>